<dbReference type="Proteomes" id="UP000005365">
    <property type="component" value="Unassembled WGS sequence"/>
</dbReference>
<reference evidence="1" key="1">
    <citation type="submission" date="2009-07" db="EMBL/GenBank/DDBJ databases">
        <authorList>
            <person name="Weinstock G."/>
            <person name="Sodergren E."/>
            <person name="Clifton S."/>
            <person name="Fulton L."/>
            <person name="Fulton B."/>
            <person name="Courtney L."/>
            <person name="Fronick C."/>
            <person name="Harrison M."/>
            <person name="Strong C."/>
            <person name="Farmer C."/>
            <person name="Delahaunty K."/>
            <person name="Markovic C."/>
            <person name="Hall O."/>
            <person name="Minx P."/>
            <person name="Tomlinson C."/>
            <person name="Mitreva M."/>
            <person name="Nelson J."/>
            <person name="Hou S."/>
            <person name="Wollam A."/>
            <person name="Pepin K.H."/>
            <person name="Johnson M."/>
            <person name="Bhonagiri V."/>
            <person name="Nash W.E."/>
            <person name="Warren W."/>
            <person name="Chinwalla A."/>
            <person name="Mardis E.R."/>
            <person name="Wilson R.K."/>
        </authorList>
    </citation>
    <scope>NUCLEOTIDE SEQUENCE [LARGE SCALE GENOMIC DNA]</scope>
    <source>
        <strain evidence="1">ATCC 29256</strain>
    </source>
</reference>
<evidence type="ECO:0000313" key="1">
    <source>
        <dbReference type="EMBL" id="EET45841.1"/>
    </source>
</evidence>
<accession>C6M213</accession>
<keyword evidence="2" id="KW-1185">Reference proteome</keyword>
<dbReference type="EMBL" id="ACKO02000002">
    <property type="protein sequence ID" value="EET45841.1"/>
    <property type="molecule type" value="Genomic_DNA"/>
</dbReference>
<dbReference type="AlphaFoldDB" id="C6M213"/>
<proteinExistence type="predicted"/>
<protein>
    <submittedName>
        <fullName evidence="1">Uncharacterized protein</fullName>
    </submittedName>
</protein>
<comment type="caution">
    <text evidence="1">The sequence shown here is derived from an EMBL/GenBank/DDBJ whole genome shotgun (WGS) entry which is preliminary data.</text>
</comment>
<name>C6M213_NEISI</name>
<organism evidence="1 2">
    <name type="scientific">Neisseria sicca ATCC 29256</name>
    <dbReference type="NCBI Taxonomy" id="547045"/>
    <lineage>
        <taxon>Bacteria</taxon>
        <taxon>Pseudomonadati</taxon>
        <taxon>Pseudomonadota</taxon>
        <taxon>Betaproteobacteria</taxon>
        <taxon>Neisseriales</taxon>
        <taxon>Neisseriaceae</taxon>
        <taxon>Neisseria</taxon>
    </lineage>
</organism>
<gene>
    <name evidence="1" type="ORF">NEISICOT_00551</name>
</gene>
<evidence type="ECO:0000313" key="2">
    <source>
        <dbReference type="Proteomes" id="UP000005365"/>
    </source>
</evidence>
<sequence length="58" mass="6637">MWQNEMELYRLSVQTSILNTQFTLRLLTRNAASLIFLNSHTRSSENGGKCFTAGLDTR</sequence>